<dbReference type="Pfam" id="PF05521">
    <property type="entry name" value="Phage_HCP"/>
    <property type="match status" value="1"/>
</dbReference>
<dbReference type="NCBIfam" id="TIGR01563">
    <property type="entry name" value="gp16_SPP1"/>
    <property type="match status" value="1"/>
</dbReference>
<proteinExistence type="predicted"/>
<sequence length="115" mass="13162">MAKTFLPSEFNRVADFGTTKTVENQYTGISIPKFVSLFKLHYKPHTRTLNQQYQATQAKLDDTKVIIVRHNKKLTESLLVTIDGIQYSIVSISSDESFGLNKYDYITLRKTKKVG</sequence>
<name>A0AAW7QJM7_STRVE</name>
<dbReference type="EMBL" id="JAUJGC010000022">
    <property type="protein sequence ID" value="MDN5269521.1"/>
    <property type="molecule type" value="Genomic_DNA"/>
</dbReference>
<gene>
    <name evidence="1" type="ORF">QY913_05135</name>
</gene>
<reference evidence="1" key="1">
    <citation type="submission" date="2023-07" db="EMBL/GenBank/DDBJ databases">
        <title>SVep1, a Temperate Phage of Human Oral Commensal Streptococcus vestibularis.</title>
        <authorList>
            <person name="Wu M."/>
            <person name="Zhu Y."/>
            <person name="Li Y."/>
        </authorList>
    </citation>
    <scope>NUCLEOTIDE SEQUENCE</scope>
    <source>
        <strain evidence="1">SVE8</strain>
    </source>
</reference>
<evidence type="ECO:0000313" key="2">
    <source>
        <dbReference type="Proteomes" id="UP001172310"/>
    </source>
</evidence>
<comment type="caution">
    <text evidence="1">The sequence shown here is derived from an EMBL/GenBank/DDBJ whole genome shotgun (WGS) entry which is preliminary data.</text>
</comment>
<dbReference type="InterPro" id="IPR008767">
    <property type="entry name" value="Phage_SPP1_head-tail_adaptor"/>
</dbReference>
<dbReference type="RefSeq" id="WP_301382226.1">
    <property type="nucleotide sequence ID" value="NZ_JAUJGC010000022.1"/>
</dbReference>
<protein>
    <submittedName>
        <fullName evidence="1">Phage head closure protein</fullName>
    </submittedName>
</protein>
<evidence type="ECO:0000313" key="1">
    <source>
        <dbReference type="EMBL" id="MDN5269521.1"/>
    </source>
</evidence>
<dbReference type="Proteomes" id="UP001172310">
    <property type="component" value="Unassembled WGS sequence"/>
</dbReference>
<accession>A0AAW7QJM7</accession>
<dbReference type="AlphaFoldDB" id="A0AAW7QJM7"/>
<organism evidence="1 2">
    <name type="scientific">Streptococcus vestibularis</name>
    <dbReference type="NCBI Taxonomy" id="1343"/>
    <lineage>
        <taxon>Bacteria</taxon>
        <taxon>Bacillati</taxon>
        <taxon>Bacillota</taxon>
        <taxon>Bacilli</taxon>
        <taxon>Lactobacillales</taxon>
        <taxon>Streptococcaceae</taxon>
        <taxon>Streptococcus</taxon>
    </lineage>
</organism>